<comment type="caution">
    <text evidence="2">The sequence shown here is derived from an EMBL/GenBank/DDBJ whole genome shotgun (WGS) entry which is preliminary data.</text>
</comment>
<evidence type="ECO:0000313" key="3">
    <source>
        <dbReference type="Proteomes" id="UP000075714"/>
    </source>
</evidence>
<dbReference type="STRING" id="33097.A0A150G6R0"/>
<organism evidence="2 3">
    <name type="scientific">Gonium pectorale</name>
    <name type="common">Green alga</name>
    <dbReference type="NCBI Taxonomy" id="33097"/>
    <lineage>
        <taxon>Eukaryota</taxon>
        <taxon>Viridiplantae</taxon>
        <taxon>Chlorophyta</taxon>
        <taxon>core chlorophytes</taxon>
        <taxon>Chlorophyceae</taxon>
        <taxon>CS clade</taxon>
        <taxon>Chlamydomonadales</taxon>
        <taxon>Volvocaceae</taxon>
        <taxon>Gonium</taxon>
    </lineage>
</organism>
<dbReference type="EMBL" id="LSYV01000055">
    <property type="protein sequence ID" value="KXZ45511.1"/>
    <property type="molecule type" value="Genomic_DNA"/>
</dbReference>
<reference evidence="3" key="1">
    <citation type="journal article" date="2016" name="Nat. Commun.">
        <title>The Gonium pectorale genome demonstrates co-option of cell cycle regulation during the evolution of multicellularity.</title>
        <authorList>
            <person name="Hanschen E.R."/>
            <person name="Marriage T.N."/>
            <person name="Ferris P.J."/>
            <person name="Hamaji T."/>
            <person name="Toyoda A."/>
            <person name="Fujiyama A."/>
            <person name="Neme R."/>
            <person name="Noguchi H."/>
            <person name="Minakuchi Y."/>
            <person name="Suzuki M."/>
            <person name="Kawai-Toyooka H."/>
            <person name="Smith D.R."/>
            <person name="Sparks H."/>
            <person name="Anderson J."/>
            <person name="Bakaric R."/>
            <person name="Luria V."/>
            <person name="Karger A."/>
            <person name="Kirschner M.W."/>
            <person name="Durand P.M."/>
            <person name="Michod R.E."/>
            <person name="Nozaki H."/>
            <person name="Olson B.J."/>
        </authorList>
    </citation>
    <scope>NUCLEOTIDE SEQUENCE [LARGE SCALE GENOMIC DNA]</scope>
    <source>
        <strain evidence="3">NIES-2863</strain>
    </source>
</reference>
<name>A0A150G6R0_GONPE</name>
<gene>
    <name evidence="2" type="ORF">GPECTOR_54g253</name>
</gene>
<keyword evidence="3" id="KW-1185">Reference proteome</keyword>
<dbReference type="AlphaFoldDB" id="A0A150G6R0"/>
<evidence type="ECO:0000256" key="1">
    <source>
        <dbReference type="SAM" id="MobiDB-lite"/>
    </source>
</evidence>
<dbReference type="Proteomes" id="UP000075714">
    <property type="component" value="Unassembled WGS sequence"/>
</dbReference>
<proteinExistence type="predicted"/>
<protein>
    <recommendedName>
        <fullName evidence="4">MIF4G domain-containing protein</fullName>
    </recommendedName>
</protein>
<feature type="region of interest" description="Disordered" evidence="1">
    <location>
        <begin position="551"/>
        <end position="577"/>
    </location>
</feature>
<evidence type="ECO:0000313" key="2">
    <source>
        <dbReference type="EMBL" id="KXZ45511.1"/>
    </source>
</evidence>
<accession>A0A150G6R0</accession>
<sequence length="665" mass="70500">MATQNAEQPQPAQPAIPLSDLPAPVLQDVVALAGSGGAAAACTCRKLRAAFDAALRSPSSACAFLVARHGAAAAIFYLHATKQLRNRLTAWPRTSDADRDAATAAVMAELIKQGASPLGQTLDGFLRGLFEVAVAKDSPYCHIYADVCQEIEPLVPGLPTCYSRRTGPTKLAALLTPLVRTELTAGAEGIRAARQREVERRRECSAAATADEGCGGGAGRRRADEADDEEARLRALGGVDFAGQLYRRGLLLGAAPLHGFLRELMSAPLRPEEADCACKLLALVGEKMEAEAEAGGKGCKEMYEYYDKMWYACDTLDYGAQQAVQTMLYGAMCRKADRLLAAVGELTPDSYEKVKQQLLTVRVAGPQVAAHLAEAMVTTAVEAPTGDQDGGIGPGSAVRDIELWARMCGDISRSMTHFVSAGAPGRHARPRDAFLDRLQTHCQAQLSAMASNRRLLDMGAAAQDNVDPAPPAPAVVPTDPRVARRAQRLARLAWRLHGDGLLVETESTLRASLRALLLMEEPSPGPEAVGAACQLLAELGQEVLERQQPPTVEAGSAGAAPDLRRPSTPSASPYADPTLPYSARLQVLLSHASLEESARTAITEVLELRANGWVAGWVGPAQPRDLCRGGRPRHRGKGLSLGLGLARGSQTVDRGPWAVGPGQSP</sequence>
<evidence type="ECO:0008006" key="4">
    <source>
        <dbReference type="Google" id="ProtNLM"/>
    </source>
</evidence>
<dbReference type="Gene3D" id="1.25.40.180">
    <property type="match status" value="2"/>
</dbReference>